<accession>A0A317JZ47</accession>
<comment type="caution">
    <text evidence="2">The sequence shown here is derived from an EMBL/GenBank/DDBJ whole genome shotgun (WGS) entry which is preliminary data.</text>
</comment>
<evidence type="ECO:0000313" key="2">
    <source>
        <dbReference type="EMBL" id="PWU46067.1"/>
    </source>
</evidence>
<name>A0A317JZ47_9ACTN</name>
<dbReference type="EMBL" id="QGSV01000229">
    <property type="protein sequence ID" value="PWU46067.1"/>
    <property type="molecule type" value="Genomic_DNA"/>
</dbReference>
<dbReference type="InterPro" id="IPR002182">
    <property type="entry name" value="NB-ARC"/>
</dbReference>
<dbReference type="Pfam" id="PF13374">
    <property type="entry name" value="TPR_10"/>
    <property type="match status" value="2"/>
</dbReference>
<dbReference type="GO" id="GO:0043531">
    <property type="term" value="F:ADP binding"/>
    <property type="evidence" value="ECO:0007669"/>
    <property type="project" value="InterPro"/>
</dbReference>
<dbReference type="PANTHER" id="PTHR46082">
    <property type="entry name" value="ATP/GTP-BINDING PROTEIN-RELATED"/>
    <property type="match status" value="1"/>
</dbReference>
<protein>
    <submittedName>
        <fullName evidence="2">Tetratricopeptide repeat protein</fullName>
    </submittedName>
</protein>
<reference evidence="3" key="1">
    <citation type="submission" date="2018-05" db="EMBL/GenBank/DDBJ databases">
        <title>Micromonospora globispora sp. nov. and Micromonospora rugosa sp. nov., isolated from marine sediment.</title>
        <authorList>
            <person name="Carro L."/>
            <person name="Aysel V."/>
            <person name="Cetin D."/>
            <person name="Igual J.M."/>
            <person name="Klenk H.-P."/>
            <person name="Trujillo M.E."/>
            <person name="Sahin N."/>
        </authorList>
    </citation>
    <scope>NUCLEOTIDE SEQUENCE [LARGE SCALE GENOMIC DNA]</scope>
    <source>
        <strain evidence="3">S2904</strain>
    </source>
</reference>
<dbReference type="SUPFAM" id="SSF52540">
    <property type="entry name" value="P-loop containing nucleoside triphosphate hydrolases"/>
    <property type="match status" value="1"/>
</dbReference>
<dbReference type="Gene3D" id="1.25.40.10">
    <property type="entry name" value="Tetratricopeptide repeat domain"/>
    <property type="match status" value="2"/>
</dbReference>
<dbReference type="Pfam" id="PF00931">
    <property type="entry name" value="NB-ARC"/>
    <property type="match status" value="1"/>
</dbReference>
<dbReference type="InterPro" id="IPR011990">
    <property type="entry name" value="TPR-like_helical_dom_sf"/>
</dbReference>
<keyword evidence="3" id="KW-1185">Reference proteome</keyword>
<dbReference type="InterPro" id="IPR027417">
    <property type="entry name" value="P-loop_NTPase"/>
</dbReference>
<dbReference type="PANTHER" id="PTHR46082:SF6">
    <property type="entry name" value="AAA+ ATPASE DOMAIN-CONTAINING PROTEIN-RELATED"/>
    <property type="match status" value="1"/>
</dbReference>
<dbReference type="Proteomes" id="UP000245683">
    <property type="component" value="Unassembled WGS sequence"/>
</dbReference>
<dbReference type="Gene3D" id="3.40.50.300">
    <property type="entry name" value="P-loop containing nucleotide triphosphate hydrolases"/>
    <property type="match status" value="1"/>
</dbReference>
<proteinExistence type="predicted"/>
<evidence type="ECO:0000313" key="3">
    <source>
        <dbReference type="Proteomes" id="UP000245683"/>
    </source>
</evidence>
<evidence type="ECO:0000259" key="1">
    <source>
        <dbReference type="Pfam" id="PF00931"/>
    </source>
</evidence>
<dbReference type="Pfam" id="PF13424">
    <property type="entry name" value="TPR_12"/>
    <property type="match status" value="2"/>
</dbReference>
<organism evidence="2 3">
    <name type="scientific">Micromonospora globispora</name>
    <dbReference type="NCBI Taxonomy" id="1450148"/>
    <lineage>
        <taxon>Bacteria</taxon>
        <taxon>Bacillati</taxon>
        <taxon>Actinomycetota</taxon>
        <taxon>Actinomycetes</taxon>
        <taxon>Micromonosporales</taxon>
        <taxon>Micromonosporaceae</taxon>
        <taxon>Micromonospora</taxon>
    </lineage>
</organism>
<dbReference type="InterPro" id="IPR053137">
    <property type="entry name" value="NLR-like"/>
</dbReference>
<sequence>MLLAASAVFEWVRHRSGADPVRMGASGSEVRVFGAIPQQAWHWQERPDEATALRETLGGKGRTALVALPGERGAGKSQLAATYARRCVADGYDLVAWINTESGPVTGLALLADQLGLSKAEQTPEAAATAVRRWLERDDRARRLVVFDNVDDPDALGGFLPATGTSKVIITSNRREFTSMPGITAVSVGMFTPAQGLAFLGKATGLPTTDDAREVGEQLGWLPLGLAQAAAYMVHDRLSYRQYLAALEEQDLDETLRRQAGTDHPGVLKATQLSLAGLRRTAVSGDAARLVTVLSLLSSNGISRTLLTQAETALSLKVGLRHALQVLAARSLITLGGTTQDQHGGDGVVVSMHRLTARVIRHQVGKPPGKALATAITTATRMLHTLTDEFPYTQVAHRRAELDELAAHVLTLRGYSHDPSHLLLSQCDWVGKALYETGDLTRAIPVLTSTLADRERILGPDHPDTLTSRNNLAAAYRAAGRHDEAINLHRRTVVDRERVLGPDHPDTLTSRNNLAGAYRTAGRHDEAIPLTEAVLADRERVLGPDHPDTLGSRNNLAGAYRAAGRHDEAIALIEAVLADCERVLGPDHHETLGSRNNLAGAYRAAGRHDEAIPLTEAVVADCERVLGPDHPHTLTNRNGLAEAYRSVGRLDEAIALYRQTLADCERVLGPDHPLSVTVRDNLASARRSRYER</sequence>
<dbReference type="SUPFAM" id="SSF48452">
    <property type="entry name" value="TPR-like"/>
    <property type="match status" value="2"/>
</dbReference>
<feature type="domain" description="NB-ARC" evidence="1">
    <location>
        <begin position="52"/>
        <end position="200"/>
    </location>
</feature>
<dbReference type="AlphaFoldDB" id="A0A317JZ47"/>
<dbReference type="OrthoDB" id="580767at2"/>
<dbReference type="PRINTS" id="PR00381">
    <property type="entry name" value="KINESINLIGHT"/>
</dbReference>
<gene>
    <name evidence="2" type="ORF">DLJ46_19295</name>
</gene>